<dbReference type="Pfam" id="PF20415">
    <property type="entry name" value="DUF6699"/>
    <property type="match status" value="1"/>
</dbReference>
<organism evidence="2 3">
    <name type="scientific">Mycena metata</name>
    <dbReference type="NCBI Taxonomy" id="1033252"/>
    <lineage>
        <taxon>Eukaryota</taxon>
        <taxon>Fungi</taxon>
        <taxon>Dikarya</taxon>
        <taxon>Basidiomycota</taxon>
        <taxon>Agaricomycotina</taxon>
        <taxon>Agaricomycetes</taxon>
        <taxon>Agaricomycetidae</taxon>
        <taxon>Agaricales</taxon>
        <taxon>Marasmiineae</taxon>
        <taxon>Mycenaceae</taxon>
        <taxon>Mycena</taxon>
    </lineage>
</organism>
<dbReference type="Proteomes" id="UP001215598">
    <property type="component" value="Unassembled WGS sequence"/>
</dbReference>
<dbReference type="AlphaFoldDB" id="A0AAD7IW44"/>
<feature type="domain" description="DUF6699" evidence="1">
    <location>
        <begin position="189"/>
        <end position="325"/>
    </location>
</feature>
<dbReference type="EMBL" id="JARKIB010000067">
    <property type="protein sequence ID" value="KAJ7749949.1"/>
    <property type="molecule type" value="Genomic_DNA"/>
</dbReference>
<evidence type="ECO:0000259" key="1">
    <source>
        <dbReference type="Pfam" id="PF20415"/>
    </source>
</evidence>
<protein>
    <recommendedName>
        <fullName evidence="1">DUF6699 domain-containing protein</fullName>
    </recommendedName>
</protein>
<dbReference type="InterPro" id="IPR046522">
    <property type="entry name" value="DUF6699"/>
</dbReference>
<evidence type="ECO:0000313" key="2">
    <source>
        <dbReference type="EMBL" id="KAJ7749949.1"/>
    </source>
</evidence>
<gene>
    <name evidence="2" type="ORF">B0H16DRAFT_1318951</name>
</gene>
<comment type="caution">
    <text evidence="2">The sequence shown here is derived from an EMBL/GenBank/DDBJ whole genome shotgun (WGS) entry which is preliminary data.</text>
</comment>
<evidence type="ECO:0000313" key="3">
    <source>
        <dbReference type="Proteomes" id="UP001215598"/>
    </source>
</evidence>
<reference evidence="2" key="1">
    <citation type="submission" date="2023-03" db="EMBL/GenBank/DDBJ databases">
        <title>Massive genome expansion in bonnet fungi (Mycena s.s.) driven by repeated elements and novel gene families across ecological guilds.</title>
        <authorList>
            <consortium name="Lawrence Berkeley National Laboratory"/>
            <person name="Harder C.B."/>
            <person name="Miyauchi S."/>
            <person name="Viragh M."/>
            <person name="Kuo A."/>
            <person name="Thoen E."/>
            <person name="Andreopoulos B."/>
            <person name="Lu D."/>
            <person name="Skrede I."/>
            <person name="Drula E."/>
            <person name="Henrissat B."/>
            <person name="Morin E."/>
            <person name="Kohler A."/>
            <person name="Barry K."/>
            <person name="LaButti K."/>
            <person name="Morin E."/>
            <person name="Salamov A."/>
            <person name="Lipzen A."/>
            <person name="Mereny Z."/>
            <person name="Hegedus B."/>
            <person name="Baldrian P."/>
            <person name="Stursova M."/>
            <person name="Weitz H."/>
            <person name="Taylor A."/>
            <person name="Grigoriev I.V."/>
            <person name="Nagy L.G."/>
            <person name="Martin F."/>
            <person name="Kauserud H."/>
        </authorList>
    </citation>
    <scope>NUCLEOTIDE SEQUENCE</scope>
    <source>
        <strain evidence="2">CBHHK182m</strain>
    </source>
</reference>
<accession>A0AAD7IW44</accession>
<proteinExistence type="predicted"/>
<name>A0AAD7IW44_9AGAR</name>
<sequence length="338" mass="37186">MAAPFVFVTEADTSTRYGAPYHNYYYGTPQGGPSPFLPPTPLPYSSPYFGPSDGPGTSNAFDPNSVLWPEETPQYESPYTASWIPLAPRQRTNSWRGPAAAPPGSPFLQPVAPAFLHAHPNFTKKHRKSVLWDTTPAWVKNANAYLNAGAPYSSSPAQIHPWLNAEAPSSIFHFDLAPAAFFPLQLISTKPPQSAVVGTTQIHEHAFYPPITKLRIIHPRLPFWPIDLSLPSTIHGAPPISLGDVLITLHRAMHQRITHADWATLGKGDEQRVTRAFTSRCRAEAVRSGVAPAQLRDREVAVRNQGVKRVDFLLGKTVLVGLMRVREDPEGCLRLVTA</sequence>
<keyword evidence="3" id="KW-1185">Reference proteome</keyword>